<accession>A0ABW0GXI8</accession>
<evidence type="ECO:0000313" key="1">
    <source>
        <dbReference type="EMBL" id="MFC5385198.1"/>
    </source>
</evidence>
<organism evidence="1 2">
    <name type="scientific">Aquamicrobium segne</name>
    <dbReference type="NCBI Taxonomy" id="469547"/>
    <lineage>
        <taxon>Bacteria</taxon>
        <taxon>Pseudomonadati</taxon>
        <taxon>Pseudomonadota</taxon>
        <taxon>Alphaproteobacteria</taxon>
        <taxon>Hyphomicrobiales</taxon>
        <taxon>Phyllobacteriaceae</taxon>
        <taxon>Aquamicrobium</taxon>
    </lineage>
</organism>
<keyword evidence="2" id="KW-1185">Reference proteome</keyword>
<dbReference type="EMBL" id="JBHSLL010000012">
    <property type="protein sequence ID" value="MFC5385198.1"/>
    <property type="molecule type" value="Genomic_DNA"/>
</dbReference>
<protein>
    <submittedName>
        <fullName evidence="1">Uncharacterized protein</fullName>
    </submittedName>
</protein>
<proteinExistence type="predicted"/>
<dbReference type="Proteomes" id="UP001596016">
    <property type="component" value="Unassembled WGS sequence"/>
</dbReference>
<evidence type="ECO:0000313" key="2">
    <source>
        <dbReference type="Proteomes" id="UP001596016"/>
    </source>
</evidence>
<sequence>MTYPFKTFDLSESIYRVVTGTFGLVPDSEISTSAWGNLFRVNGPRHMRWVSDLEMAPQYDDGAEDRRMTWDATMARALGGYVAMRLYHPARIYPRGFGAGIYRPGQGKASLGGQYVIDEQHYIDRAHHIDGGSTIAYVDENAPRYADSIVMRGLWPSSKVFHDGDHFGLGGNLHMVSGDCHSDADGRCRVSFLWRLWKPAVAGDRIELHKPTGRFVLSSKDEGMQSYSMLIGATSLAAVEVPYVE</sequence>
<dbReference type="RefSeq" id="WP_378228094.1">
    <property type="nucleotide sequence ID" value="NZ_JBHSLL010000012.1"/>
</dbReference>
<gene>
    <name evidence="1" type="ORF">ACFPLB_04360</name>
</gene>
<reference evidence="2" key="1">
    <citation type="journal article" date="2019" name="Int. J. Syst. Evol. Microbiol.">
        <title>The Global Catalogue of Microorganisms (GCM) 10K type strain sequencing project: providing services to taxonomists for standard genome sequencing and annotation.</title>
        <authorList>
            <consortium name="The Broad Institute Genomics Platform"/>
            <consortium name="The Broad Institute Genome Sequencing Center for Infectious Disease"/>
            <person name="Wu L."/>
            <person name="Ma J."/>
        </authorList>
    </citation>
    <scope>NUCLEOTIDE SEQUENCE [LARGE SCALE GENOMIC DNA]</scope>
    <source>
        <strain evidence="2">CGMCC 4.1415</strain>
    </source>
</reference>
<name>A0ABW0GXI8_9HYPH</name>
<comment type="caution">
    <text evidence="1">The sequence shown here is derived from an EMBL/GenBank/DDBJ whole genome shotgun (WGS) entry which is preliminary data.</text>
</comment>